<dbReference type="PANTHER" id="PTHR35562">
    <property type="entry name" value="DNA ENDONUCLEASE SMRA-RELATED"/>
    <property type="match status" value="1"/>
</dbReference>
<dbReference type="InterPro" id="IPR036063">
    <property type="entry name" value="Smr_dom_sf"/>
</dbReference>
<dbReference type="SMART" id="SM00463">
    <property type="entry name" value="SMR"/>
    <property type="match status" value="1"/>
</dbReference>
<dbReference type="RefSeq" id="WP_048388766.1">
    <property type="nucleotide sequence ID" value="NZ_CP011494.1"/>
</dbReference>
<dbReference type="PATRIC" id="fig|330734.3.peg.1393"/>
<accession>A0A0H4I900</accession>
<keyword evidence="2" id="KW-1185">Reference proteome</keyword>
<reference evidence="1 2" key="1">
    <citation type="submission" date="2015-05" db="EMBL/GenBank/DDBJ databases">
        <title>Complete genome of Marinobacter psychrophilus strain 20041T isolated from sea-ice of the Canadian Basin.</title>
        <authorList>
            <person name="Song L."/>
            <person name="Ren L."/>
            <person name="Yu Y."/>
            <person name="Wang X."/>
        </authorList>
    </citation>
    <scope>NUCLEOTIDE SEQUENCE [LARGE SCALE GENOMIC DNA]</scope>
    <source>
        <strain evidence="1 2">20041</strain>
    </source>
</reference>
<dbReference type="SUPFAM" id="SSF160443">
    <property type="entry name" value="SMR domain-like"/>
    <property type="match status" value="1"/>
</dbReference>
<gene>
    <name evidence="1" type="ORF">ABA45_06615</name>
</gene>
<dbReference type="Proteomes" id="UP000036406">
    <property type="component" value="Chromosome"/>
</dbReference>
<dbReference type="NCBIfam" id="NF033154">
    <property type="entry name" value="endonuc_SmrA"/>
    <property type="match status" value="1"/>
</dbReference>
<dbReference type="STRING" id="330734.ABA45_06615"/>
<evidence type="ECO:0000313" key="1">
    <source>
        <dbReference type="EMBL" id="AKO54238.1"/>
    </source>
</evidence>
<dbReference type="InterPro" id="IPR047688">
    <property type="entry name" value="Endonuc_SmrA"/>
</dbReference>
<protein>
    <submittedName>
        <fullName evidence="1">DNA mismatch repair protein MutS</fullName>
    </submittedName>
</protein>
<dbReference type="KEGG" id="mpq:ABA45_06615"/>
<dbReference type="PROSITE" id="PS50828">
    <property type="entry name" value="SMR"/>
    <property type="match status" value="1"/>
</dbReference>
<dbReference type="Pfam" id="PF01713">
    <property type="entry name" value="Smr"/>
    <property type="match status" value="1"/>
</dbReference>
<sequence length="194" mass="22415">MTTKEDRLRFLAEMGDVKRIKRPNKADVVVPRELTPGHLERQRAAIALPLKDTNPLTADMVEPLTAQDILSWKRPGVQNGVFRKLRLGYYPSEAKLDLHGMTVDEARRQVFGFVNDCMRYDLRTATIMHGKGERNRDGIAWLKSYLAKWLPELEPVLAFHTTQKHHGSTGAIYVMIRKSDREKQNNREAHDRRD</sequence>
<dbReference type="PANTHER" id="PTHR35562:SF2">
    <property type="entry name" value="DNA ENDONUCLEASE SMRA-RELATED"/>
    <property type="match status" value="1"/>
</dbReference>
<proteinExistence type="predicted"/>
<dbReference type="Gene3D" id="3.30.1370.110">
    <property type="match status" value="1"/>
</dbReference>
<dbReference type="InterPro" id="IPR002625">
    <property type="entry name" value="Smr_dom"/>
</dbReference>
<organism evidence="1 2">
    <name type="scientific">Marinobacter psychrophilus</name>
    <dbReference type="NCBI Taxonomy" id="330734"/>
    <lineage>
        <taxon>Bacteria</taxon>
        <taxon>Pseudomonadati</taxon>
        <taxon>Pseudomonadota</taxon>
        <taxon>Gammaproteobacteria</taxon>
        <taxon>Pseudomonadales</taxon>
        <taxon>Marinobacteraceae</taxon>
        <taxon>Marinobacter</taxon>
    </lineage>
</organism>
<name>A0A0H4I900_9GAMM</name>
<evidence type="ECO:0000313" key="2">
    <source>
        <dbReference type="Proteomes" id="UP000036406"/>
    </source>
</evidence>
<dbReference type="EMBL" id="CP011494">
    <property type="protein sequence ID" value="AKO54238.1"/>
    <property type="molecule type" value="Genomic_DNA"/>
</dbReference>
<dbReference type="AlphaFoldDB" id="A0A0H4I900"/>
<dbReference type="GO" id="GO:0004520">
    <property type="term" value="F:DNA endonuclease activity"/>
    <property type="evidence" value="ECO:0007669"/>
    <property type="project" value="TreeGrafter"/>
</dbReference>